<dbReference type="InterPro" id="IPR015075">
    <property type="entry name" value="AtaL"/>
</dbReference>
<reference evidence="1" key="1">
    <citation type="submission" date="2020-11" db="EMBL/GenBank/DDBJ databases">
        <authorList>
            <consortium name="DOE Joint Genome Institute"/>
            <person name="Ahrendt S."/>
            <person name="Riley R."/>
            <person name="Andreopoulos W."/>
            <person name="Labutti K."/>
            <person name="Pangilinan J."/>
            <person name="Ruiz-Duenas F.J."/>
            <person name="Barrasa J.M."/>
            <person name="Sanchez-Garcia M."/>
            <person name="Camarero S."/>
            <person name="Miyauchi S."/>
            <person name="Serrano A."/>
            <person name="Linde D."/>
            <person name="Babiker R."/>
            <person name="Drula E."/>
            <person name="Ayuso-Fernandez I."/>
            <person name="Pacheco R."/>
            <person name="Padilla G."/>
            <person name="Ferreira P."/>
            <person name="Barriuso J."/>
            <person name="Kellner H."/>
            <person name="Castanera R."/>
            <person name="Alfaro M."/>
            <person name="Ramirez L."/>
            <person name="Pisabarro A.G."/>
            <person name="Kuo A."/>
            <person name="Tritt A."/>
            <person name="Lipzen A."/>
            <person name="He G."/>
            <person name="Yan M."/>
            <person name="Ng V."/>
            <person name="Cullen D."/>
            <person name="Martin F."/>
            <person name="Rosso M.-N."/>
            <person name="Henrissat B."/>
            <person name="Hibbett D."/>
            <person name="Martinez A.T."/>
            <person name="Grigoriev I.V."/>
        </authorList>
    </citation>
    <scope>NUCLEOTIDE SEQUENCE</scope>
    <source>
        <strain evidence="1">CBS 506.95</strain>
    </source>
</reference>
<name>A0A9P6EB04_9AGAR</name>
<dbReference type="InterPro" id="IPR023393">
    <property type="entry name" value="START-like_dom_sf"/>
</dbReference>
<dbReference type="Pfam" id="PF08982">
    <property type="entry name" value="AtaL"/>
    <property type="match status" value="1"/>
</dbReference>
<dbReference type="Gene3D" id="3.30.530.20">
    <property type="match status" value="1"/>
</dbReference>
<evidence type="ECO:0000313" key="2">
    <source>
        <dbReference type="Proteomes" id="UP000807306"/>
    </source>
</evidence>
<dbReference type="OrthoDB" id="2320332at2759"/>
<sequence length="150" mass="16206">MPTNFAASRPVNPPGAEPKLTIEQLWTGLDTKIKQPELFVPGVIGAELVSEDGKLIRKMTTKNGEVIQEYITTYNGTMVYFDGVETDARVTNAISYDQNGELLLTFTFVGGIPGQQGLGANTSAEEQNEFVGDVVQQTIDGARGLVRQGI</sequence>
<dbReference type="Proteomes" id="UP000807306">
    <property type="component" value="Unassembled WGS sequence"/>
</dbReference>
<dbReference type="AlphaFoldDB" id="A0A9P6EB04"/>
<accession>A0A9P6EB04</accession>
<dbReference type="SUPFAM" id="SSF55961">
    <property type="entry name" value="Bet v1-like"/>
    <property type="match status" value="1"/>
</dbReference>
<comment type="caution">
    <text evidence="1">The sequence shown here is derived from an EMBL/GenBank/DDBJ whole genome shotgun (WGS) entry which is preliminary data.</text>
</comment>
<keyword evidence="2" id="KW-1185">Reference proteome</keyword>
<evidence type="ECO:0000313" key="1">
    <source>
        <dbReference type="EMBL" id="KAF9526046.1"/>
    </source>
</evidence>
<feature type="non-terminal residue" evidence="1">
    <location>
        <position position="150"/>
    </location>
</feature>
<gene>
    <name evidence="1" type="ORF">CPB83DRAFT_858580</name>
</gene>
<proteinExistence type="predicted"/>
<dbReference type="EMBL" id="MU157876">
    <property type="protein sequence ID" value="KAF9526046.1"/>
    <property type="molecule type" value="Genomic_DNA"/>
</dbReference>
<organism evidence="1 2">
    <name type="scientific">Crepidotus variabilis</name>
    <dbReference type="NCBI Taxonomy" id="179855"/>
    <lineage>
        <taxon>Eukaryota</taxon>
        <taxon>Fungi</taxon>
        <taxon>Dikarya</taxon>
        <taxon>Basidiomycota</taxon>
        <taxon>Agaricomycotina</taxon>
        <taxon>Agaricomycetes</taxon>
        <taxon>Agaricomycetidae</taxon>
        <taxon>Agaricales</taxon>
        <taxon>Agaricineae</taxon>
        <taxon>Crepidotaceae</taxon>
        <taxon>Crepidotus</taxon>
    </lineage>
</organism>
<protein>
    <submittedName>
        <fullName evidence="1">DUF1857-domain-containing protein</fullName>
    </submittedName>
</protein>